<dbReference type="InterPro" id="IPR022742">
    <property type="entry name" value="Hydrolase_4"/>
</dbReference>
<dbReference type="Pfam" id="PF12146">
    <property type="entry name" value="Hydrolase_4"/>
    <property type="match status" value="1"/>
</dbReference>
<evidence type="ECO:0000256" key="1">
    <source>
        <dbReference type="ARBA" id="ARBA00022801"/>
    </source>
</evidence>
<dbReference type="EMBL" id="BSOS01000007">
    <property type="protein sequence ID" value="GLR65823.1"/>
    <property type="molecule type" value="Genomic_DNA"/>
</dbReference>
<gene>
    <name evidence="3" type="ORF">GCM10010909_05010</name>
</gene>
<organism evidence="3 4">
    <name type="scientific">Acidocella aquatica</name>
    <dbReference type="NCBI Taxonomy" id="1922313"/>
    <lineage>
        <taxon>Bacteria</taxon>
        <taxon>Pseudomonadati</taxon>
        <taxon>Pseudomonadota</taxon>
        <taxon>Alphaproteobacteria</taxon>
        <taxon>Acetobacterales</taxon>
        <taxon>Acidocellaceae</taxon>
        <taxon>Acidocella</taxon>
    </lineage>
</organism>
<dbReference type="InterPro" id="IPR052382">
    <property type="entry name" value="ABHD10_acyl-thioesterase"/>
</dbReference>
<evidence type="ECO:0000313" key="3">
    <source>
        <dbReference type="EMBL" id="GLR65823.1"/>
    </source>
</evidence>
<reference evidence="4" key="1">
    <citation type="journal article" date="2019" name="Int. J. Syst. Evol. Microbiol.">
        <title>The Global Catalogue of Microorganisms (GCM) 10K type strain sequencing project: providing services to taxonomists for standard genome sequencing and annotation.</title>
        <authorList>
            <consortium name="The Broad Institute Genomics Platform"/>
            <consortium name="The Broad Institute Genome Sequencing Center for Infectious Disease"/>
            <person name="Wu L."/>
            <person name="Ma J."/>
        </authorList>
    </citation>
    <scope>NUCLEOTIDE SEQUENCE [LARGE SCALE GENOMIC DNA]</scope>
    <source>
        <strain evidence="4">NBRC 112502</strain>
    </source>
</reference>
<keyword evidence="4" id="KW-1185">Reference proteome</keyword>
<accession>A0ABQ6A6K3</accession>
<comment type="caution">
    <text evidence="3">The sequence shown here is derived from an EMBL/GenBank/DDBJ whole genome shotgun (WGS) entry which is preliminary data.</text>
</comment>
<dbReference type="PANTHER" id="PTHR16138">
    <property type="entry name" value="MYCOPHENOLIC ACID ACYL-GLUCURONIDE ESTERASE, MITOCHONDRIAL"/>
    <property type="match status" value="1"/>
</dbReference>
<protein>
    <submittedName>
        <fullName evidence="3">Alpha/beta hydrolase</fullName>
    </submittedName>
</protein>
<evidence type="ECO:0000313" key="4">
    <source>
        <dbReference type="Proteomes" id="UP001156641"/>
    </source>
</evidence>
<feature type="domain" description="Serine aminopeptidase S33" evidence="2">
    <location>
        <begin position="23"/>
        <end position="136"/>
    </location>
</feature>
<dbReference type="SUPFAM" id="SSF53474">
    <property type="entry name" value="alpha/beta-Hydrolases"/>
    <property type="match status" value="1"/>
</dbReference>
<sequence>MAVTFRVPDMALAYEFLEGAGPVVVFCPGFASDMGGTKAMALWEMCRARGQAMLRFDYGGHGQSAGAFEDGCIGDWAADAAHVVEVATAGRELLLVGSSMGGWIALLLARALAQVRAMVLVAPAPDFTELLMKPLLGEAEWAELRAKGVIYQPSEYGAPTPLTLKLLEDGARNLVLEAPIGFNGPVRVLHGMRDADVPWRHSLLLAERLASEDVRLVFVKDGDHRLSREGDLALLCASVGAFLGEDGG</sequence>
<dbReference type="InterPro" id="IPR029058">
    <property type="entry name" value="AB_hydrolase_fold"/>
</dbReference>
<name>A0ABQ6A6K3_9PROT</name>
<dbReference type="RefSeq" id="WP_284256361.1">
    <property type="nucleotide sequence ID" value="NZ_BSOS01000007.1"/>
</dbReference>
<evidence type="ECO:0000259" key="2">
    <source>
        <dbReference type="Pfam" id="PF12146"/>
    </source>
</evidence>
<proteinExistence type="predicted"/>
<keyword evidence="1 3" id="KW-0378">Hydrolase</keyword>
<dbReference type="PANTHER" id="PTHR16138:SF7">
    <property type="entry name" value="PALMITOYL-PROTEIN THIOESTERASE ABHD10, MITOCHONDRIAL"/>
    <property type="match status" value="1"/>
</dbReference>
<dbReference type="Gene3D" id="3.40.50.1820">
    <property type="entry name" value="alpha/beta hydrolase"/>
    <property type="match status" value="1"/>
</dbReference>
<dbReference type="GO" id="GO:0016787">
    <property type="term" value="F:hydrolase activity"/>
    <property type="evidence" value="ECO:0007669"/>
    <property type="project" value="UniProtKB-KW"/>
</dbReference>
<dbReference type="Proteomes" id="UP001156641">
    <property type="component" value="Unassembled WGS sequence"/>
</dbReference>